<proteinExistence type="inferred from homology"/>
<name>X0ZRL9_9ZZZZ</name>
<dbReference type="EMBL" id="BARS01057383">
    <property type="protein sequence ID" value="GAG50891.1"/>
    <property type="molecule type" value="Genomic_DNA"/>
</dbReference>
<dbReference type="Gene3D" id="2.30.110.10">
    <property type="entry name" value="Electron Transport, Fmn-binding Protein, Chain A"/>
    <property type="match status" value="1"/>
</dbReference>
<comment type="catalytic activity">
    <reaction evidence="2">
        <text>oxidized coenzyme F420-(gamma-L-Glu)(n) + a quinol + H(+) = reduced coenzyme F420-(gamma-L-Glu)(n) + a quinone</text>
        <dbReference type="Rhea" id="RHEA:39663"/>
        <dbReference type="Rhea" id="RHEA-COMP:12939"/>
        <dbReference type="Rhea" id="RHEA-COMP:14378"/>
        <dbReference type="ChEBI" id="CHEBI:15378"/>
        <dbReference type="ChEBI" id="CHEBI:24646"/>
        <dbReference type="ChEBI" id="CHEBI:132124"/>
        <dbReference type="ChEBI" id="CHEBI:133980"/>
        <dbReference type="ChEBI" id="CHEBI:139511"/>
    </reaction>
</comment>
<dbReference type="InterPro" id="IPR012349">
    <property type="entry name" value="Split_barrel_FMN-bd"/>
</dbReference>
<dbReference type="GO" id="GO:0016491">
    <property type="term" value="F:oxidoreductase activity"/>
    <property type="evidence" value="ECO:0007669"/>
    <property type="project" value="InterPro"/>
</dbReference>
<evidence type="ECO:0000256" key="2">
    <source>
        <dbReference type="ARBA" id="ARBA00049106"/>
    </source>
</evidence>
<feature type="non-terminal residue" evidence="3">
    <location>
        <position position="119"/>
    </location>
</feature>
<dbReference type="NCBIfam" id="TIGR00026">
    <property type="entry name" value="hi_GC_TIGR00026"/>
    <property type="match status" value="1"/>
</dbReference>
<dbReference type="Pfam" id="PF04075">
    <property type="entry name" value="F420H2_quin_red"/>
    <property type="match status" value="1"/>
</dbReference>
<reference evidence="3" key="1">
    <citation type="journal article" date="2014" name="Front. Microbiol.">
        <title>High frequency of phylogenetically diverse reductive dehalogenase-homologous genes in deep subseafloor sedimentary metagenomes.</title>
        <authorList>
            <person name="Kawai M."/>
            <person name="Futagami T."/>
            <person name="Toyoda A."/>
            <person name="Takaki Y."/>
            <person name="Nishi S."/>
            <person name="Hori S."/>
            <person name="Arai W."/>
            <person name="Tsubouchi T."/>
            <person name="Morono Y."/>
            <person name="Uchiyama I."/>
            <person name="Ito T."/>
            <person name="Fujiyama A."/>
            <person name="Inagaki F."/>
            <person name="Takami H."/>
        </authorList>
    </citation>
    <scope>NUCLEOTIDE SEQUENCE</scope>
    <source>
        <strain evidence="3">Expedition CK06-06</strain>
    </source>
</reference>
<protein>
    <recommendedName>
        <fullName evidence="4">Nitroreductase family deazaflavin-dependent oxidoreductase</fullName>
    </recommendedName>
</protein>
<evidence type="ECO:0000313" key="3">
    <source>
        <dbReference type="EMBL" id="GAG50891.1"/>
    </source>
</evidence>
<dbReference type="PANTHER" id="PTHR39428:SF3">
    <property type="entry name" value="DEAZAFLAVIN-DEPENDENT NITROREDUCTASE"/>
    <property type="match status" value="1"/>
</dbReference>
<sequence>MPEKKVRSFTPRQEKIGSVAVRAMSAINTWVYRISGGKIGGRFLRGAPVMLLTMVGRRSGEPRTVPLLYLRDGEDVVIVASKGGMSHHPLWYGNLKANPEVEIEIGTEKAAMVARTATD</sequence>
<dbReference type="InterPro" id="IPR004378">
    <property type="entry name" value="F420H2_quin_Rdtase"/>
</dbReference>
<evidence type="ECO:0000256" key="1">
    <source>
        <dbReference type="ARBA" id="ARBA00008710"/>
    </source>
</evidence>
<evidence type="ECO:0008006" key="4">
    <source>
        <dbReference type="Google" id="ProtNLM"/>
    </source>
</evidence>
<dbReference type="PANTHER" id="PTHR39428">
    <property type="entry name" value="F420H(2)-DEPENDENT QUINONE REDUCTASE RV1261C"/>
    <property type="match status" value="1"/>
</dbReference>
<comment type="similarity">
    <text evidence="1">Belongs to the F420H(2)-dependent quinone reductase family.</text>
</comment>
<dbReference type="GO" id="GO:0070967">
    <property type="term" value="F:coenzyme F420 binding"/>
    <property type="evidence" value="ECO:0007669"/>
    <property type="project" value="TreeGrafter"/>
</dbReference>
<dbReference type="GO" id="GO:0005886">
    <property type="term" value="C:plasma membrane"/>
    <property type="evidence" value="ECO:0007669"/>
    <property type="project" value="TreeGrafter"/>
</dbReference>
<accession>X0ZRL9</accession>
<comment type="caution">
    <text evidence="3">The sequence shown here is derived from an EMBL/GenBank/DDBJ whole genome shotgun (WGS) entry which is preliminary data.</text>
</comment>
<dbReference type="AlphaFoldDB" id="X0ZRL9"/>
<organism evidence="3">
    <name type="scientific">marine sediment metagenome</name>
    <dbReference type="NCBI Taxonomy" id="412755"/>
    <lineage>
        <taxon>unclassified sequences</taxon>
        <taxon>metagenomes</taxon>
        <taxon>ecological metagenomes</taxon>
    </lineage>
</organism>
<gene>
    <name evidence="3" type="ORF">S01H1_84153</name>
</gene>
<dbReference type="SUPFAM" id="SSF50475">
    <property type="entry name" value="FMN-binding split barrel"/>
    <property type="match status" value="1"/>
</dbReference>